<feature type="transmembrane region" description="Helical" evidence="9">
    <location>
        <begin position="453"/>
        <end position="474"/>
    </location>
</feature>
<reference evidence="10 12" key="1">
    <citation type="submission" date="2018-11" db="EMBL/GenBank/DDBJ databases">
        <title>Shewanella sp. M2.</title>
        <authorList>
            <person name="Hwang Y.J."/>
            <person name="Hwang C.Y."/>
        </authorList>
    </citation>
    <scope>NUCLEOTIDE SEQUENCE [LARGE SCALE GENOMIC DNA]</scope>
    <source>
        <strain evidence="10 12">M2</strain>
    </source>
</reference>
<evidence type="ECO:0000256" key="1">
    <source>
        <dbReference type="ARBA" id="ARBA00004651"/>
    </source>
</evidence>
<reference evidence="11" key="3">
    <citation type="submission" date="2018-11" db="EMBL/GenBank/DDBJ databases">
        <authorList>
            <person name="Hwang Y.J."/>
            <person name="Hwang C.Y."/>
        </authorList>
    </citation>
    <scope>NUCLEOTIDE SEQUENCE</scope>
    <source>
        <strain evidence="11">R106</strain>
    </source>
</reference>
<evidence type="ECO:0000256" key="2">
    <source>
        <dbReference type="ARBA" id="ARBA00005658"/>
    </source>
</evidence>
<name>A0A3N4E2S0_9GAMM</name>
<feature type="transmembrane region" description="Helical" evidence="9">
    <location>
        <begin position="272"/>
        <end position="292"/>
    </location>
</feature>
<feature type="transmembrane region" description="Helical" evidence="9">
    <location>
        <begin position="327"/>
        <end position="345"/>
    </location>
</feature>
<evidence type="ECO:0000313" key="10">
    <source>
        <dbReference type="EMBL" id="AZG34396.1"/>
    </source>
</evidence>
<keyword evidence="5 9" id="KW-0812">Transmembrane</keyword>
<evidence type="ECO:0000256" key="7">
    <source>
        <dbReference type="ARBA" id="ARBA00023136"/>
    </source>
</evidence>
<evidence type="ECO:0000256" key="8">
    <source>
        <dbReference type="SAM" id="MobiDB-lite"/>
    </source>
</evidence>
<dbReference type="Proteomes" id="UP000273778">
    <property type="component" value="Chromosome"/>
</dbReference>
<dbReference type="NCBIfam" id="TIGR00842">
    <property type="entry name" value="bcct"/>
    <property type="match status" value="1"/>
</dbReference>
<dbReference type="EMBL" id="CP034073">
    <property type="protein sequence ID" value="AZG34396.1"/>
    <property type="molecule type" value="Genomic_DNA"/>
</dbReference>
<keyword evidence="12" id="KW-1185">Reference proteome</keyword>
<comment type="subcellular location">
    <subcellularLocation>
        <location evidence="1">Cell membrane</location>
        <topology evidence="1">Multi-pass membrane protein</topology>
    </subcellularLocation>
</comment>
<feature type="transmembrane region" description="Helical" evidence="9">
    <location>
        <begin position="357"/>
        <end position="382"/>
    </location>
</feature>
<dbReference type="InterPro" id="IPR000060">
    <property type="entry name" value="BCCT_transptr"/>
</dbReference>
<dbReference type="GO" id="GO:0005886">
    <property type="term" value="C:plasma membrane"/>
    <property type="evidence" value="ECO:0007669"/>
    <property type="project" value="UniProtKB-SubCell"/>
</dbReference>
<feature type="compositionally biased region" description="Basic and acidic residues" evidence="8">
    <location>
        <begin position="529"/>
        <end position="541"/>
    </location>
</feature>
<comment type="similarity">
    <text evidence="2">Belongs to the BCCT transporter (TC 2.A.15) family.</text>
</comment>
<dbReference type="KEGG" id="spsr:EGC80_05270"/>
<proteinExistence type="inferred from homology"/>
<dbReference type="RefSeq" id="WP_124012958.1">
    <property type="nucleotide sequence ID" value="NZ_CP034073.1"/>
</dbReference>
<keyword evidence="3" id="KW-0813">Transport</keyword>
<feature type="transmembrane region" description="Helical" evidence="9">
    <location>
        <begin position="101"/>
        <end position="120"/>
    </location>
</feature>
<dbReference type="Proteomes" id="UP000278855">
    <property type="component" value="Unassembled WGS sequence"/>
</dbReference>
<evidence type="ECO:0000256" key="9">
    <source>
        <dbReference type="SAM" id="Phobius"/>
    </source>
</evidence>
<organism evidence="11 13">
    <name type="scientific">Shewanella psychromarinicola</name>
    <dbReference type="NCBI Taxonomy" id="2487742"/>
    <lineage>
        <taxon>Bacteria</taxon>
        <taxon>Pseudomonadati</taxon>
        <taxon>Pseudomonadota</taxon>
        <taxon>Gammaproteobacteria</taxon>
        <taxon>Alteromonadales</taxon>
        <taxon>Shewanellaceae</taxon>
        <taxon>Shewanella</taxon>
    </lineage>
</organism>
<feature type="transmembrane region" description="Helical" evidence="9">
    <location>
        <begin position="201"/>
        <end position="222"/>
    </location>
</feature>
<dbReference type="PANTHER" id="PTHR30047:SF7">
    <property type="entry name" value="HIGH-AFFINITY CHOLINE TRANSPORT PROTEIN"/>
    <property type="match status" value="1"/>
</dbReference>
<dbReference type="PANTHER" id="PTHR30047">
    <property type="entry name" value="HIGH-AFFINITY CHOLINE TRANSPORT PROTEIN-RELATED"/>
    <property type="match status" value="1"/>
</dbReference>
<evidence type="ECO:0000256" key="5">
    <source>
        <dbReference type="ARBA" id="ARBA00022692"/>
    </source>
</evidence>
<dbReference type="Pfam" id="PF02028">
    <property type="entry name" value="BCCT"/>
    <property type="match status" value="1"/>
</dbReference>
<evidence type="ECO:0000313" key="12">
    <source>
        <dbReference type="Proteomes" id="UP000273778"/>
    </source>
</evidence>
<accession>A0A3N4E2S0</accession>
<feature type="compositionally biased region" description="Basic and acidic residues" evidence="8">
    <location>
        <begin position="557"/>
        <end position="568"/>
    </location>
</feature>
<keyword evidence="4" id="KW-1003">Cell membrane</keyword>
<reference evidence="13" key="2">
    <citation type="submission" date="2018-11" db="EMBL/GenBank/DDBJ databases">
        <title>Shewanella sp. R106.</title>
        <authorList>
            <person name="Hwang Y.J."/>
            <person name="Hwang C.Y."/>
        </authorList>
    </citation>
    <scope>NUCLEOTIDE SEQUENCE [LARGE SCALE GENOMIC DNA]</scope>
    <source>
        <strain evidence="13">R106</strain>
    </source>
</reference>
<dbReference type="GO" id="GO:0022857">
    <property type="term" value="F:transmembrane transporter activity"/>
    <property type="evidence" value="ECO:0007669"/>
    <property type="project" value="InterPro"/>
</dbReference>
<evidence type="ECO:0000256" key="3">
    <source>
        <dbReference type="ARBA" id="ARBA00022448"/>
    </source>
</evidence>
<dbReference type="OrthoDB" id="9775735at2"/>
<feature type="transmembrane region" description="Helical" evidence="9">
    <location>
        <begin position="242"/>
        <end position="260"/>
    </location>
</feature>
<evidence type="ECO:0000256" key="4">
    <source>
        <dbReference type="ARBA" id="ARBA00022475"/>
    </source>
</evidence>
<evidence type="ECO:0000256" key="6">
    <source>
        <dbReference type="ARBA" id="ARBA00022989"/>
    </source>
</evidence>
<evidence type="ECO:0000313" key="11">
    <source>
        <dbReference type="EMBL" id="RPA32495.1"/>
    </source>
</evidence>
<keyword evidence="7 9" id="KW-0472">Membrane</keyword>
<keyword evidence="6 9" id="KW-1133">Transmembrane helix</keyword>
<gene>
    <name evidence="11" type="ORF">EGC77_11890</name>
    <name evidence="10" type="ORF">EGC80_05270</name>
</gene>
<dbReference type="EMBL" id="RKKB01000003">
    <property type="protein sequence ID" value="RPA32495.1"/>
    <property type="molecule type" value="Genomic_DNA"/>
</dbReference>
<feature type="transmembrane region" description="Helical" evidence="9">
    <location>
        <begin position="155"/>
        <end position="173"/>
    </location>
</feature>
<feature type="transmembrane region" description="Helical" evidence="9">
    <location>
        <begin position="21"/>
        <end position="39"/>
    </location>
</feature>
<feature type="transmembrane region" description="Helical" evidence="9">
    <location>
        <begin position="59"/>
        <end position="80"/>
    </location>
</feature>
<feature type="region of interest" description="Disordered" evidence="8">
    <location>
        <begin position="529"/>
        <end position="568"/>
    </location>
</feature>
<feature type="transmembrane region" description="Helical" evidence="9">
    <location>
        <begin position="413"/>
        <end position="441"/>
    </location>
</feature>
<feature type="transmembrane region" description="Helical" evidence="9">
    <location>
        <begin position="480"/>
        <end position="500"/>
    </location>
</feature>
<evidence type="ECO:0000313" key="13">
    <source>
        <dbReference type="Proteomes" id="UP000278855"/>
    </source>
</evidence>
<dbReference type="AlphaFoldDB" id="A0A3N4E2S0"/>
<protein>
    <submittedName>
        <fullName evidence="11">BCCT family transporter</fullName>
    </submittedName>
</protein>
<sequence length="568" mass="61877">MCSGVGKLKCWVNRLLGDVGVVFYLSIFLIVAFLTVAAVEPDETQRLAQKALNATTSNFGWLYLLTSSGFVLFTLGLAFSRFGIIRLGLDDEPPEFSFSSWLAMIFSGGMGVGLVFWGVAEPILHLSSPPLGIGAPGSVEAAQTGMRYAFFHWGLHQWANFTVVGLAIAYVRFRHNSRGLISETFRPLLGDRVDGGWGNAIDILAVLSTIFGVATTLGLGALQINSGLSRLSGMPYGITPQLLIIAGLGSLFILSAMTPLNRGIRYLSNANMVLAAGLLLFVLMLGPTAFIFSELTQTMGEYVGNIIQMSLVTTPYSSAHWVQEWTIFYWAWGLSWAPFVGSFIARISQGRTIREFVLGVMIVPVLLSMLWFSTFGGSAIYFELFENAGIAAAVAQEVPAGLYAMLDQLPGGFYAAIVAVLLVSMFVVTSADSATFVLGMFTSKGVLNPTRFVRILWGVLQLLMAGVLLLSGGLLGLRTISIVTAFPFMLLMVLMAYSLYRDLSLEWQRRQKNDNLLHERIESMLLRESEREAARQAEENAHPSAPEPTEDADVGEAVEHKEGDKIGN</sequence>